<protein>
    <submittedName>
        <fullName evidence="1">Uncharacterized protein</fullName>
    </submittedName>
</protein>
<evidence type="ECO:0000313" key="2">
    <source>
        <dbReference type="Proteomes" id="UP000662939"/>
    </source>
</evidence>
<organism evidence="1 2">
    <name type="scientific">Natronoglycomyces albus</name>
    <dbReference type="NCBI Taxonomy" id="2811108"/>
    <lineage>
        <taxon>Bacteria</taxon>
        <taxon>Bacillati</taxon>
        <taxon>Actinomycetota</taxon>
        <taxon>Actinomycetes</taxon>
        <taxon>Glycomycetales</taxon>
        <taxon>Glycomycetaceae</taxon>
        <taxon>Natronoglycomyces</taxon>
    </lineage>
</organism>
<name>A0A895XR62_9ACTN</name>
<dbReference type="EMBL" id="CP070496">
    <property type="protein sequence ID" value="QSB04078.1"/>
    <property type="molecule type" value="Genomic_DNA"/>
</dbReference>
<dbReference type="Proteomes" id="UP000662939">
    <property type="component" value="Chromosome"/>
</dbReference>
<reference evidence="1" key="1">
    <citation type="submission" date="2021-02" db="EMBL/GenBank/DDBJ databases">
        <title>Natronoglycomyces albus gen. nov., sp. nov, a haloalkaliphilic actinobacterium from a soda solonchak soil.</title>
        <authorList>
            <person name="Sorokin D.Y."/>
            <person name="Khijniak T.V."/>
            <person name="Zakharycheva A.P."/>
            <person name="Boueva O.V."/>
            <person name="Ariskina E.V."/>
            <person name="Hahnke R.L."/>
            <person name="Bunk B."/>
            <person name="Sproer C."/>
            <person name="Schumann P."/>
            <person name="Evtushenko L.I."/>
            <person name="Kublanov I.V."/>
        </authorList>
    </citation>
    <scope>NUCLEOTIDE SEQUENCE</scope>
    <source>
        <strain evidence="1">DSM 106290</strain>
    </source>
</reference>
<accession>A0A895XR62</accession>
<evidence type="ECO:0000313" key="1">
    <source>
        <dbReference type="EMBL" id="QSB04078.1"/>
    </source>
</evidence>
<dbReference type="RefSeq" id="WP_213170077.1">
    <property type="nucleotide sequence ID" value="NZ_CP070496.1"/>
</dbReference>
<dbReference type="KEGG" id="nav:JQS30_09630"/>
<keyword evidence="2" id="KW-1185">Reference proteome</keyword>
<dbReference type="AlphaFoldDB" id="A0A895XR62"/>
<gene>
    <name evidence="1" type="ORF">JQS30_09630</name>
</gene>
<sequence length="384" mass="42899">MNIRLSVAIMAHPSRAHRARELSKRHPELNATIILDPAPEETPSALRTASLAWAAVTEEATHHLVLQDDAKLCDGFAEKLHTILKLYPATPLSLFTEWSSLTAHHLRFAAMAGGAWAEVLDEYVPCVALVMPSGLARDFASATAGRVSEWHRADDVALRAFLDDRAITPLCRIPTLVEHVPEDSLTGNANQGPRHSVCFADDVVDDMPAELRATVEQLPTFSHFLADEFASRPFYAIRPPEGCDQPWKICLTEEWLGDQAPQVTALAEATLRGWRRRYRQLPDLIDHMWLLPFAMGITLGRDSVRLQHPDGTAAARPLPMTEKQLQSVLEHSIVHRALTTIGQAVLFPAMATETLDRLARPLFEMTTEAIRIGYHFGEKRPWWT</sequence>
<proteinExistence type="predicted"/>